<evidence type="ECO:0000256" key="2">
    <source>
        <dbReference type="ARBA" id="ARBA00022801"/>
    </source>
</evidence>
<accession>A0A158P809</accession>
<name>A0A158P809_ANGCA</name>
<keyword evidence="2" id="KW-0378">Hydrolase</keyword>
<keyword evidence="5" id="KW-1185">Reference proteome</keyword>
<sequence length="448" mass="51894">MGLKATDPELVKISGRGPTIWDEYQKKPGKIIDNSTADISSDSYHKFREDIKLLKSLGVSHYRFSLSWSRMFPTGVTTNPNLKGIQHYHAVIDNLIENNIEPMVTLYHWDLPLALHDAGGWLNKEIVKWFRLYAVFCFREYGNKVKLWVTLNEPFAQATLGYCGIKGEDAPGGFQEHCHWAQYLVGHHMLLAHAHAYRAYHGLPSKLKGKIGIVNSAVWVEPEWESENEFAQEVRQWTVDWFIHPLFEGDYPAKMREIIDKNSKAEGRSGSRLPYFTPYEQDVLIGSFDFLGVNYYITHFVRRFRQGERGVREAIGYDIDGIFHLSTRDMPFQLRYYYFKMFITENGCMDTPGEFLNDVTRMRYLREHIAAVSQVMSVIDGKIVLHGELSLRKIVLYILLHQMMSYTPRFRASTEEALKRSFLTAIVDGCNVVGYTLWSLIDNFEWTA</sequence>
<proteinExistence type="inferred from homology"/>
<keyword evidence="3" id="KW-0326">Glycosidase</keyword>
<reference evidence="5" key="1">
    <citation type="submission" date="2012-09" db="EMBL/GenBank/DDBJ databases">
        <authorList>
            <person name="Martin A.A."/>
        </authorList>
    </citation>
    <scope>NUCLEOTIDE SEQUENCE</scope>
</reference>
<evidence type="ECO:0000256" key="4">
    <source>
        <dbReference type="RuleBase" id="RU003690"/>
    </source>
</evidence>
<dbReference type="WBParaSite" id="ACAC_0000344701-mRNA-1">
    <property type="protein sequence ID" value="ACAC_0000344701-mRNA-1"/>
    <property type="gene ID" value="ACAC_0000344701"/>
</dbReference>
<dbReference type="Proteomes" id="UP000035642">
    <property type="component" value="Unassembled WGS sequence"/>
</dbReference>
<comment type="similarity">
    <text evidence="1 4">Belongs to the glycosyl hydrolase 1 family.</text>
</comment>
<dbReference type="InterPro" id="IPR001360">
    <property type="entry name" value="Glyco_hydro_1"/>
</dbReference>
<dbReference type="SUPFAM" id="SSF51445">
    <property type="entry name" value="(Trans)glycosidases"/>
    <property type="match status" value="2"/>
</dbReference>
<evidence type="ECO:0000313" key="6">
    <source>
        <dbReference type="WBParaSite" id="ACAC_0000344701-mRNA-1"/>
    </source>
</evidence>
<dbReference type="Pfam" id="PF00232">
    <property type="entry name" value="Glyco_hydro_1"/>
    <property type="match status" value="1"/>
</dbReference>
<dbReference type="AlphaFoldDB" id="A0A158P809"/>
<dbReference type="PANTHER" id="PTHR10353:SF36">
    <property type="entry name" value="LP05116P"/>
    <property type="match status" value="1"/>
</dbReference>
<organism evidence="5 6">
    <name type="scientific">Angiostrongylus cantonensis</name>
    <name type="common">Rat lungworm</name>
    <dbReference type="NCBI Taxonomy" id="6313"/>
    <lineage>
        <taxon>Eukaryota</taxon>
        <taxon>Metazoa</taxon>
        <taxon>Ecdysozoa</taxon>
        <taxon>Nematoda</taxon>
        <taxon>Chromadorea</taxon>
        <taxon>Rhabditida</taxon>
        <taxon>Rhabditina</taxon>
        <taxon>Rhabditomorpha</taxon>
        <taxon>Strongyloidea</taxon>
        <taxon>Metastrongylidae</taxon>
        <taxon>Angiostrongylus</taxon>
    </lineage>
</organism>
<dbReference type="GO" id="GO:0008422">
    <property type="term" value="F:beta-glucosidase activity"/>
    <property type="evidence" value="ECO:0007669"/>
    <property type="project" value="TreeGrafter"/>
</dbReference>
<evidence type="ECO:0000256" key="1">
    <source>
        <dbReference type="ARBA" id="ARBA00010838"/>
    </source>
</evidence>
<dbReference type="GO" id="GO:0005975">
    <property type="term" value="P:carbohydrate metabolic process"/>
    <property type="evidence" value="ECO:0007669"/>
    <property type="project" value="InterPro"/>
</dbReference>
<dbReference type="PANTHER" id="PTHR10353">
    <property type="entry name" value="GLYCOSYL HYDROLASE"/>
    <property type="match status" value="1"/>
</dbReference>
<reference evidence="6" key="2">
    <citation type="submission" date="2016-04" db="UniProtKB">
        <authorList>
            <consortium name="WormBaseParasite"/>
        </authorList>
    </citation>
    <scope>IDENTIFICATION</scope>
</reference>
<dbReference type="Gene3D" id="3.20.20.80">
    <property type="entry name" value="Glycosidases"/>
    <property type="match status" value="1"/>
</dbReference>
<evidence type="ECO:0000256" key="3">
    <source>
        <dbReference type="ARBA" id="ARBA00023295"/>
    </source>
</evidence>
<evidence type="ECO:0000313" key="5">
    <source>
        <dbReference type="Proteomes" id="UP000035642"/>
    </source>
</evidence>
<dbReference type="InterPro" id="IPR017853">
    <property type="entry name" value="GH"/>
</dbReference>
<dbReference type="STRING" id="6313.A0A158P809"/>
<protein>
    <submittedName>
        <fullName evidence="6">Myrosinase 1-like</fullName>
    </submittedName>
</protein>
<dbReference type="PRINTS" id="PR00131">
    <property type="entry name" value="GLHYDRLASE1"/>
</dbReference>